<name>A0A6S7AGW8_9BURK</name>
<feature type="domain" description="DUF6708" evidence="3">
    <location>
        <begin position="102"/>
        <end position="264"/>
    </location>
</feature>
<evidence type="ECO:0000313" key="4">
    <source>
        <dbReference type="EMBL" id="CAB3729458.1"/>
    </source>
</evidence>
<evidence type="ECO:0000313" key="5">
    <source>
        <dbReference type="Proteomes" id="UP000494269"/>
    </source>
</evidence>
<dbReference type="EMBL" id="CADIJQ010000008">
    <property type="protein sequence ID" value="CAB3729458.1"/>
    <property type="molecule type" value="Genomic_DNA"/>
</dbReference>
<keyword evidence="2" id="KW-1133">Transmembrane helix</keyword>
<feature type="transmembrane region" description="Helical" evidence="2">
    <location>
        <begin position="91"/>
        <end position="112"/>
    </location>
</feature>
<feature type="region of interest" description="Disordered" evidence="1">
    <location>
        <begin position="259"/>
        <end position="278"/>
    </location>
</feature>
<dbReference type="Pfam" id="PF20455">
    <property type="entry name" value="DUF6708"/>
    <property type="match status" value="1"/>
</dbReference>
<organism evidence="4 5">
    <name type="scientific">Achromobacter kerstersii</name>
    <dbReference type="NCBI Taxonomy" id="1353890"/>
    <lineage>
        <taxon>Bacteria</taxon>
        <taxon>Pseudomonadati</taxon>
        <taxon>Pseudomonadota</taxon>
        <taxon>Betaproteobacteria</taxon>
        <taxon>Burkholderiales</taxon>
        <taxon>Alcaligenaceae</taxon>
        <taxon>Achromobacter</taxon>
    </lineage>
</organism>
<feature type="transmembrane region" description="Helical" evidence="2">
    <location>
        <begin position="55"/>
        <end position="79"/>
    </location>
</feature>
<proteinExistence type="predicted"/>
<keyword evidence="2" id="KW-0812">Transmembrane</keyword>
<protein>
    <recommendedName>
        <fullName evidence="3">DUF6708 domain-containing protein</fullName>
    </recommendedName>
</protein>
<dbReference type="RefSeq" id="WP_254600687.1">
    <property type="nucleotide sequence ID" value="NZ_CADIJQ010000008.1"/>
</dbReference>
<keyword evidence="5" id="KW-1185">Reference proteome</keyword>
<dbReference type="InterPro" id="IPR046554">
    <property type="entry name" value="DUF6708"/>
</dbReference>
<evidence type="ECO:0000256" key="2">
    <source>
        <dbReference type="SAM" id="Phobius"/>
    </source>
</evidence>
<feature type="region of interest" description="Disordered" evidence="1">
    <location>
        <begin position="1"/>
        <end position="30"/>
    </location>
</feature>
<reference evidence="4 5" key="1">
    <citation type="submission" date="2020-04" db="EMBL/GenBank/DDBJ databases">
        <authorList>
            <person name="De Canck E."/>
        </authorList>
    </citation>
    <scope>NUCLEOTIDE SEQUENCE [LARGE SCALE GENOMIC DNA]</scope>
    <source>
        <strain evidence="4 5">LMG 3441</strain>
    </source>
</reference>
<gene>
    <name evidence="4" type="ORF">LMG3441_04554</name>
</gene>
<dbReference type="AlphaFoldDB" id="A0A6S7AGW8"/>
<evidence type="ECO:0000259" key="3">
    <source>
        <dbReference type="Pfam" id="PF20455"/>
    </source>
</evidence>
<sequence>MAQAKLMPRCPGWQRDLPGPDDPPEALPSLREDAPNHIDGIYMELSRRSSSIRGVLLFGIVFTVYWAVIGGPRIIVSVLNRDVVAFNFDDLTTVLLSLFTIALCAWTTVLLYRLEITQPRDLPIRFNRARRRIYVYGFHMVRWNPFTRWYVTTASYPWDDVRAEVWEQWGVTSGGGLIIKWGVSIAIVKPGTNDVIERFHLSTYNHDLDNLWAYVCTYMQQGPQALPPCDIEPRDANDVPAYNLALRWAPRVEWPEEMDWESRSSGDSGALEGRGQGW</sequence>
<evidence type="ECO:0000256" key="1">
    <source>
        <dbReference type="SAM" id="MobiDB-lite"/>
    </source>
</evidence>
<dbReference type="Proteomes" id="UP000494269">
    <property type="component" value="Unassembled WGS sequence"/>
</dbReference>
<keyword evidence="2" id="KW-0472">Membrane</keyword>
<accession>A0A6S7AGW8</accession>